<protein>
    <submittedName>
        <fullName evidence="1">Porin</fullName>
    </submittedName>
</protein>
<evidence type="ECO:0000313" key="1">
    <source>
        <dbReference type="EMBL" id="TSJ45816.1"/>
    </source>
</evidence>
<dbReference type="Proteomes" id="UP000316008">
    <property type="component" value="Unassembled WGS sequence"/>
</dbReference>
<dbReference type="EMBL" id="VLPL01000003">
    <property type="protein sequence ID" value="TSJ45816.1"/>
    <property type="molecule type" value="Genomic_DNA"/>
</dbReference>
<keyword evidence="2" id="KW-1185">Reference proteome</keyword>
<dbReference type="InterPro" id="IPR023614">
    <property type="entry name" value="Porin_dom_sf"/>
</dbReference>
<gene>
    <name evidence="1" type="ORF">FO442_08700</name>
</gene>
<dbReference type="AlphaFoldDB" id="A0A556N0W5"/>
<name>A0A556N0W5_9FLAO</name>
<dbReference type="InterPro" id="IPR010870">
    <property type="entry name" value="Porin_O/P"/>
</dbReference>
<evidence type="ECO:0000313" key="2">
    <source>
        <dbReference type="Proteomes" id="UP000316008"/>
    </source>
</evidence>
<dbReference type="OrthoDB" id="5442696at2"/>
<dbReference type="Pfam" id="PF07396">
    <property type="entry name" value="Porin_O_P"/>
    <property type="match status" value="1"/>
</dbReference>
<accession>A0A556N0W5</accession>
<sequence>MKYLLLLTGLVIGSSLFSQKKIDLSILTKPQKGIEFVGKDSLFSMRLQFRMQNRAAFLTRDDKDFSAGSYEFRVRRLRLKLEGFVYSPKLTYKIQLAFSRGDMDWDMTQESQVNTSVNIVRDAVVYYEPWKDLKFGFGQTKLPGNRQRVVSSGDQQFADRSIVNATFNMDRDFGFFGAYRRNYFAVLGSVTSGEGRNSSGSNSGLSYTGRIEALPFGAFADKNDYQEGDLAREQKPKLSIGASYNFNDDAVRAGGQLGRDLFAKTDMETFSLDLLFKYKGFALYSEFMQRNCSNPITYTSDTLSVQPVFTGYGFLQQVSYLFKSNWEIALRYAEVTPFSSVYNNPDFTSVNLKKNQEFQLGVTRYLYGHRVKVQGNLLYQLTGDLRAKTDAGKFGAIFQIELGI</sequence>
<proteinExistence type="predicted"/>
<organism evidence="1 2">
    <name type="scientific">Fluviicola chungangensis</name>
    <dbReference type="NCBI Taxonomy" id="2597671"/>
    <lineage>
        <taxon>Bacteria</taxon>
        <taxon>Pseudomonadati</taxon>
        <taxon>Bacteroidota</taxon>
        <taxon>Flavobacteriia</taxon>
        <taxon>Flavobacteriales</taxon>
        <taxon>Crocinitomicaceae</taxon>
        <taxon>Fluviicola</taxon>
    </lineage>
</organism>
<reference evidence="1 2" key="1">
    <citation type="submission" date="2019-07" db="EMBL/GenBank/DDBJ databases">
        <authorList>
            <person name="Huq M.A."/>
        </authorList>
    </citation>
    <scope>NUCLEOTIDE SEQUENCE [LARGE SCALE GENOMIC DNA]</scope>
    <source>
        <strain evidence="1 2">MAH-3</strain>
    </source>
</reference>
<dbReference type="Gene3D" id="2.40.160.10">
    <property type="entry name" value="Porin"/>
    <property type="match status" value="1"/>
</dbReference>
<dbReference type="SUPFAM" id="SSF56935">
    <property type="entry name" value="Porins"/>
    <property type="match status" value="1"/>
</dbReference>
<comment type="caution">
    <text evidence="1">The sequence shown here is derived from an EMBL/GenBank/DDBJ whole genome shotgun (WGS) entry which is preliminary data.</text>
</comment>